<dbReference type="STRING" id="1002526.SAMN05216578_10175"/>
<dbReference type="Pfam" id="PF05488">
    <property type="entry name" value="PAAR_motif"/>
    <property type="match status" value="1"/>
</dbReference>
<organism evidence="1 2">
    <name type="scientific">Halopseudomonas formosensis</name>
    <dbReference type="NCBI Taxonomy" id="1002526"/>
    <lineage>
        <taxon>Bacteria</taxon>
        <taxon>Pseudomonadati</taxon>
        <taxon>Pseudomonadota</taxon>
        <taxon>Gammaproteobacteria</taxon>
        <taxon>Pseudomonadales</taxon>
        <taxon>Pseudomonadaceae</taxon>
        <taxon>Halopseudomonas</taxon>
    </lineage>
</organism>
<accession>A0A1I5ZJN0</accession>
<protein>
    <submittedName>
        <fullName evidence="1">Zn-binding Pro-Ala-Ala-Arg (PAAR) domain-containing protein, incolved in TypeVI secretion</fullName>
    </submittedName>
</protein>
<evidence type="ECO:0000313" key="1">
    <source>
        <dbReference type="EMBL" id="SFQ56573.1"/>
    </source>
</evidence>
<dbReference type="EMBL" id="FOYD01000001">
    <property type="protein sequence ID" value="SFQ56573.1"/>
    <property type="molecule type" value="Genomic_DNA"/>
</dbReference>
<dbReference type="AlphaFoldDB" id="A0A1I5ZJN0"/>
<evidence type="ECO:0000313" key="2">
    <source>
        <dbReference type="Proteomes" id="UP000242815"/>
    </source>
</evidence>
<proteinExistence type="predicted"/>
<reference evidence="1 2" key="1">
    <citation type="submission" date="2016-10" db="EMBL/GenBank/DDBJ databases">
        <authorList>
            <person name="de Groot N.N."/>
        </authorList>
    </citation>
    <scope>NUCLEOTIDE SEQUENCE [LARGE SCALE GENOMIC DNA]</scope>
    <source>
        <strain evidence="1 2">JCM 18415</strain>
    </source>
</reference>
<name>A0A1I5ZJN0_9GAMM</name>
<sequence length="302" mass="31017">MLGIGIGSKTSTGGTVVEGNAGIVFDGLVASSIGHKATCPACKKGSGPIVAVGSREIHLPAGPAARAGDYIDCGCPPGSNVLLAQGTITVGSEAMSGRGSGILTSGSNPANDSISADPGAPVRPASIQADHMDLRSELLRSTPTNMPSQPQAKPRYKWQIGTNQYTIRQAAYLPVEGVGVNGTYFIKGSLALNDGRLFISAMGFTAATRVGRTHFNAAITVSLNGREIHNAALEIGRDPGLWPADGYAPIGSVSIDLPEPESTDQASITIRGGYIYSAPEGRAVPLPPTGSITLPLETVEEQ</sequence>
<dbReference type="CDD" id="cd14744">
    <property type="entry name" value="PAAR_CT_2"/>
    <property type="match status" value="1"/>
</dbReference>
<gene>
    <name evidence="1" type="ORF">SAMN05216578_10175</name>
</gene>
<dbReference type="OrthoDB" id="9204728at2"/>
<dbReference type="InterPro" id="IPR008727">
    <property type="entry name" value="PAAR_motif"/>
</dbReference>
<dbReference type="Proteomes" id="UP000242815">
    <property type="component" value="Unassembled WGS sequence"/>
</dbReference>